<protein>
    <submittedName>
        <fullName evidence="1">Uncharacterized protein</fullName>
    </submittedName>
</protein>
<evidence type="ECO:0000313" key="1">
    <source>
        <dbReference type="EMBL" id="MPC62502.1"/>
    </source>
</evidence>
<sequence length="35" mass="3931">MIVSCVVEGGTNHGNVDTFFSHYNTLNPFDTETHF</sequence>
<gene>
    <name evidence="1" type="ORF">E2C01_056587</name>
</gene>
<dbReference type="AlphaFoldDB" id="A0A5B7GUJ7"/>
<dbReference type="EMBL" id="VSRR010019753">
    <property type="protein sequence ID" value="MPC62502.1"/>
    <property type="molecule type" value="Genomic_DNA"/>
</dbReference>
<reference evidence="1 2" key="1">
    <citation type="submission" date="2019-05" db="EMBL/GenBank/DDBJ databases">
        <title>Another draft genome of Portunus trituberculatus and its Hox gene families provides insights of decapod evolution.</title>
        <authorList>
            <person name="Jeong J.-H."/>
            <person name="Song I."/>
            <person name="Kim S."/>
            <person name="Choi T."/>
            <person name="Kim D."/>
            <person name="Ryu S."/>
            <person name="Kim W."/>
        </authorList>
    </citation>
    <scope>NUCLEOTIDE SEQUENCE [LARGE SCALE GENOMIC DNA]</scope>
    <source>
        <tissue evidence="1">Muscle</tissue>
    </source>
</reference>
<proteinExistence type="predicted"/>
<accession>A0A5B7GUJ7</accession>
<keyword evidence="2" id="KW-1185">Reference proteome</keyword>
<comment type="caution">
    <text evidence="1">The sequence shown here is derived from an EMBL/GenBank/DDBJ whole genome shotgun (WGS) entry which is preliminary data.</text>
</comment>
<dbReference type="Proteomes" id="UP000324222">
    <property type="component" value="Unassembled WGS sequence"/>
</dbReference>
<evidence type="ECO:0000313" key="2">
    <source>
        <dbReference type="Proteomes" id="UP000324222"/>
    </source>
</evidence>
<name>A0A5B7GUJ7_PORTR</name>
<organism evidence="1 2">
    <name type="scientific">Portunus trituberculatus</name>
    <name type="common">Swimming crab</name>
    <name type="synonym">Neptunus trituberculatus</name>
    <dbReference type="NCBI Taxonomy" id="210409"/>
    <lineage>
        <taxon>Eukaryota</taxon>
        <taxon>Metazoa</taxon>
        <taxon>Ecdysozoa</taxon>
        <taxon>Arthropoda</taxon>
        <taxon>Crustacea</taxon>
        <taxon>Multicrustacea</taxon>
        <taxon>Malacostraca</taxon>
        <taxon>Eumalacostraca</taxon>
        <taxon>Eucarida</taxon>
        <taxon>Decapoda</taxon>
        <taxon>Pleocyemata</taxon>
        <taxon>Brachyura</taxon>
        <taxon>Eubrachyura</taxon>
        <taxon>Portunoidea</taxon>
        <taxon>Portunidae</taxon>
        <taxon>Portuninae</taxon>
        <taxon>Portunus</taxon>
    </lineage>
</organism>